<evidence type="ECO:0000313" key="11">
    <source>
        <dbReference type="EMBL" id="WXA97047.1"/>
    </source>
</evidence>
<dbReference type="Pfam" id="PF07264">
    <property type="entry name" value="EI24"/>
    <property type="match status" value="1"/>
</dbReference>
<keyword evidence="7 10" id="KW-1133">Transmembrane helix</keyword>
<keyword evidence="5" id="KW-0028">Amino-acid biosynthesis</keyword>
<organism evidence="11 12">
    <name type="scientific">Pendulispora brunnea</name>
    <dbReference type="NCBI Taxonomy" id="2905690"/>
    <lineage>
        <taxon>Bacteria</taxon>
        <taxon>Pseudomonadati</taxon>
        <taxon>Myxococcota</taxon>
        <taxon>Myxococcia</taxon>
        <taxon>Myxococcales</taxon>
        <taxon>Sorangiineae</taxon>
        <taxon>Pendulisporaceae</taxon>
        <taxon>Pendulispora</taxon>
    </lineage>
</organism>
<evidence type="ECO:0000256" key="6">
    <source>
        <dbReference type="ARBA" id="ARBA00022692"/>
    </source>
</evidence>
<dbReference type="EMBL" id="CP089982">
    <property type="protein sequence ID" value="WXA97047.1"/>
    <property type="molecule type" value="Genomic_DNA"/>
</dbReference>
<keyword evidence="3" id="KW-1003">Cell membrane</keyword>
<name>A0ABZ2KEF8_9BACT</name>
<dbReference type="PANTHER" id="PTHR37468:SF1">
    <property type="entry name" value="SULFATE TRANSPORTER CYSZ"/>
    <property type="match status" value="1"/>
</dbReference>
<evidence type="ECO:0000256" key="7">
    <source>
        <dbReference type="ARBA" id="ARBA00022989"/>
    </source>
</evidence>
<comment type="subcellular location">
    <subcellularLocation>
        <location evidence="1">Membrane</location>
        <topology evidence="1">Multi-pass membrane protein</topology>
    </subcellularLocation>
</comment>
<gene>
    <name evidence="11" type="ORF">LZC95_09390</name>
</gene>
<dbReference type="PANTHER" id="PTHR37468">
    <property type="entry name" value="SULFATE TRANSPORTER CYSZ"/>
    <property type="match status" value="1"/>
</dbReference>
<keyword evidence="12" id="KW-1185">Reference proteome</keyword>
<accession>A0ABZ2KEF8</accession>
<proteinExistence type="predicted"/>
<sequence length="258" mass="27626">MKVATLGTVERVERLGWADGFRTFFQGFGFIVTRPSVWPYAAVPMLAACALTVVLAVLGIWAAGDLVDAIFDAFGSAHEGGGYVATRIIVYVLVVGAAMLLSSSLAQPLSGPALDRIVRAQEAASGRAPLADAPFFESVRRSLKITLVTLAIGVPVFVTLSLVELLFPPAVVVTWPLKLVASALLASWNLLDYPFGLRRMGFRQRFAFYREHLGACFGFGVPVALIALIPFIGLLMLPVGVAGATRLVIACEDAKERF</sequence>
<feature type="transmembrane region" description="Helical" evidence="10">
    <location>
        <begin position="145"/>
        <end position="167"/>
    </location>
</feature>
<evidence type="ECO:0000256" key="9">
    <source>
        <dbReference type="ARBA" id="ARBA00023136"/>
    </source>
</evidence>
<evidence type="ECO:0000256" key="2">
    <source>
        <dbReference type="ARBA" id="ARBA00022448"/>
    </source>
</evidence>
<protein>
    <submittedName>
        <fullName evidence="11">EI24 domain-containing protein</fullName>
    </submittedName>
</protein>
<dbReference type="InterPro" id="IPR059112">
    <property type="entry name" value="CysZ/EI24"/>
</dbReference>
<evidence type="ECO:0000256" key="3">
    <source>
        <dbReference type="ARBA" id="ARBA00022475"/>
    </source>
</evidence>
<dbReference type="RefSeq" id="WP_394847663.1">
    <property type="nucleotide sequence ID" value="NZ_CP089982.1"/>
</dbReference>
<evidence type="ECO:0000256" key="8">
    <source>
        <dbReference type="ARBA" id="ARBA00023032"/>
    </source>
</evidence>
<evidence type="ECO:0000256" key="10">
    <source>
        <dbReference type="SAM" id="Phobius"/>
    </source>
</evidence>
<reference evidence="11 12" key="1">
    <citation type="submission" date="2021-12" db="EMBL/GenBank/DDBJ databases">
        <title>Discovery of the Pendulisporaceae a myxobacterial family with distinct sporulation behavior and unique specialized metabolism.</title>
        <authorList>
            <person name="Garcia R."/>
            <person name="Popoff A."/>
            <person name="Bader C.D."/>
            <person name="Loehr J."/>
            <person name="Walesch S."/>
            <person name="Walt C."/>
            <person name="Boldt J."/>
            <person name="Bunk B."/>
            <person name="Haeckl F.J.F.P.J."/>
            <person name="Gunesch A.P."/>
            <person name="Birkelbach J."/>
            <person name="Nuebel U."/>
            <person name="Pietschmann T."/>
            <person name="Bach T."/>
            <person name="Mueller R."/>
        </authorList>
    </citation>
    <scope>NUCLEOTIDE SEQUENCE [LARGE SCALE GENOMIC DNA]</scope>
    <source>
        <strain evidence="11 12">MSr12523</strain>
    </source>
</reference>
<dbReference type="Proteomes" id="UP001379533">
    <property type="component" value="Chromosome"/>
</dbReference>
<feature type="transmembrane region" description="Helical" evidence="10">
    <location>
        <begin position="40"/>
        <end position="64"/>
    </location>
</feature>
<keyword evidence="8" id="KW-0764">Sulfate transport</keyword>
<keyword evidence="9 10" id="KW-0472">Membrane</keyword>
<feature type="transmembrane region" description="Helical" evidence="10">
    <location>
        <begin position="212"/>
        <end position="237"/>
    </location>
</feature>
<feature type="transmembrane region" description="Helical" evidence="10">
    <location>
        <begin position="84"/>
        <end position="106"/>
    </location>
</feature>
<feature type="transmembrane region" description="Helical" evidence="10">
    <location>
        <begin position="173"/>
        <end position="191"/>
    </location>
</feature>
<evidence type="ECO:0000256" key="5">
    <source>
        <dbReference type="ARBA" id="ARBA00022605"/>
    </source>
</evidence>
<keyword evidence="4" id="KW-0997">Cell inner membrane</keyword>
<keyword evidence="6 10" id="KW-0812">Transmembrane</keyword>
<evidence type="ECO:0000256" key="4">
    <source>
        <dbReference type="ARBA" id="ARBA00022519"/>
    </source>
</evidence>
<dbReference type="InterPro" id="IPR050480">
    <property type="entry name" value="CysZ-like"/>
</dbReference>
<evidence type="ECO:0000313" key="12">
    <source>
        <dbReference type="Proteomes" id="UP001379533"/>
    </source>
</evidence>
<evidence type="ECO:0000256" key="1">
    <source>
        <dbReference type="ARBA" id="ARBA00004141"/>
    </source>
</evidence>
<keyword evidence="2" id="KW-0813">Transport</keyword>